<dbReference type="Gene3D" id="3.90.75.20">
    <property type="match status" value="1"/>
</dbReference>
<gene>
    <name evidence="3" type="ORF">ELY33_16990</name>
</gene>
<dbReference type="OrthoDB" id="6638408at2"/>
<organism evidence="3 4">
    <name type="scientific">Vreelandella andesensis</name>
    <dbReference type="NCBI Taxonomy" id="447567"/>
    <lineage>
        <taxon>Bacteria</taxon>
        <taxon>Pseudomonadati</taxon>
        <taxon>Pseudomonadota</taxon>
        <taxon>Gammaproteobacteria</taxon>
        <taxon>Oceanospirillales</taxon>
        <taxon>Halomonadaceae</taxon>
        <taxon>Vreelandella</taxon>
    </lineage>
</organism>
<keyword evidence="3" id="KW-0378">Hydrolase</keyword>
<name>A0A3S0WEN7_9GAMM</name>
<feature type="region of interest" description="Disordered" evidence="1">
    <location>
        <begin position="61"/>
        <end position="98"/>
    </location>
</feature>
<proteinExistence type="predicted"/>
<keyword evidence="3" id="KW-0540">Nuclease</keyword>
<dbReference type="SUPFAM" id="SSF54060">
    <property type="entry name" value="His-Me finger endonucleases"/>
    <property type="match status" value="1"/>
</dbReference>
<sequence length="209" mass="24475">MMRNHGKPWSPQDDEDMRRLYPVNEIRVLERLFGRAEKAITARAHKLGLTKADDYVPPRRGCFKKGQQPWNKGIPFNPPGSEKGRFKPGQKPHSWQPIGSERVTKEGYLQRKMTDTGYPLHDWVEVQRIAWEEAYGPIPDGYVVLFRDGDKRNFDPSNLELISRSENMQRNSYHRYGPEIAQLYQLKGALSRKMNRRSRELENENHRSA</sequence>
<evidence type="ECO:0000313" key="3">
    <source>
        <dbReference type="EMBL" id="RUR26803.1"/>
    </source>
</evidence>
<dbReference type="EMBL" id="RZHG01000030">
    <property type="protein sequence ID" value="RUR26803.1"/>
    <property type="molecule type" value="Genomic_DNA"/>
</dbReference>
<dbReference type="AlphaFoldDB" id="A0A3S0WEN7"/>
<accession>A0A3S0WEN7</accession>
<dbReference type="InterPro" id="IPR003615">
    <property type="entry name" value="HNH_nuc"/>
</dbReference>
<comment type="caution">
    <text evidence="3">The sequence shown here is derived from an EMBL/GenBank/DDBJ whole genome shotgun (WGS) entry which is preliminary data.</text>
</comment>
<dbReference type="Proteomes" id="UP000287336">
    <property type="component" value="Unassembled WGS sequence"/>
</dbReference>
<keyword evidence="4" id="KW-1185">Reference proteome</keyword>
<protein>
    <submittedName>
        <fullName evidence="3">HNH endonuclease</fullName>
    </submittedName>
</protein>
<evidence type="ECO:0000259" key="2">
    <source>
        <dbReference type="Pfam" id="PF13392"/>
    </source>
</evidence>
<dbReference type="GO" id="GO:0004519">
    <property type="term" value="F:endonuclease activity"/>
    <property type="evidence" value="ECO:0007669"/>
    <property type="project" value="UniProtKB-KW"/>
</dbReference>
<dbReference type="Pfam" id="PF13392">
    <property type="entry name" value="HNH_3"/>
    <property type="match status" value="1"/>
</dbReference>
<reference evidence="3 4" key="1">
    <citation type="submission" date="2018-12" db="EMBL/GenBank/DDBJ databases">
        <title>three novel Halomonas strain isolated from plants.</title>
        <authorList>
            <person name="Sun C."/>
        </authorList>
    </citation>
    <scope>NUCLEOTIDE SEQUENCE [LARGE SCALE GENOMIC DNA]</scope>
    <source>
        <strain evidence="3 4">DSM 19434</strain>
    </source>
</reference>
<feature type="domain" description="HNH nuclease" evidence="2">
    <location>
        <begin position="126"/>
        <end position="169"/>
    </location>
</feature>
<evidence type="ECO:0000313" key="4">
    <source>
        <dbReference type="Proteomes" id="UP000287336"/>
    </source>
</evidence>
<dbReference type="InterPro" id="IPR044925">
    <property type="entry name" value="His-Me_finger_sf"/>
</dbReference>
<evidence type="ECO:0000256" key="1">
    <source>
        <dbReference type="SAM" id="MobiDB-lite"/>
    </source>
</evidence>
<keyword evidence="3" id="KW-0255">Endonuclease</keyword>